<protein>
    <submittedName>
        <fullName evidence="1">Uncharacterized protein</fullName>
    </submittedName>
</protein>
<dbReference type="AlphaFoldDB" id="K7YTS2"/>
<dbReference type="Proteomes" id="UP000010074">
    <property type="component" value="Chromosome"/>
</dbReference>
<gene>
    <name evidence="1" type="ORF">Bdt_1330</name>
</gene>
<dbReference type="EMBL" id="CP002930">
    <property type="protein sequence ID" value="AFY01028.1"/>
    <property type="molecule type" value="Genomic_DNA"/>
</dbReference>
<proteinExistence type="predicted"/>
<dbReference type="HOGENOM" id="CLU_2931963_0_0_7"/>
<evidence type="ECO:0000313" key="2">
    <source>
        <dbReference type="Proteomes" id="UP000010074"/>
    </source>
</evidence>
<accession>K7YTS2</accession>
<sequence length="60" mass="6301">MFKGRSRLSKKQLSVTGFGSEFIRTTTSSMVEGLADTPAGAKQVTEACAKAFPTSDTPCA</sequence>
<organism evidence="1 2">
    <name type="scientific">Bdellovibrio bacteriovorus str. Tiberius</name>
    <dbReference type="NCBI Taxonomy" id="1069642"/>
    <lineage>
        <taxon>Bacteria</taxon>
        <taxon>Pseudomonadati</taxon>
        <taxon>Bdellovibrionota</taxon>
        <taxon>Bdellovibrionia</taxon>
        <taxon>Bdellovibrionales</taxon>
        <taxon>Pseudobdellovibrionaceae</taxon>
        <taxon>Bdellovibrio</taxon>
    </lineage>
</organism>
<dbReference type="KEGG" id="bbat:Bdt_1330"/>
<dbReference type="STRING" id="1069642.Bdt_1330"/>
<name>K7YTS2_BDEBC</name>
<reference evidence="1 2" key="1">
    <citation type="journal article" date="2012" name="BMC Genomics">
        <title>Genome analysis of a simultaneously predatory and prey-independent, novel Bdellovibrio bacteriovorus from the River Tiber, supports in silico predictions of both ancient and recent lateral gene transfer from diverse bacteria.</title>
        <authorList>
            <person name="Hobley L."/>
            <person name="Lerner T.R."/>
            <person name="Williams L.E."/>
            <person name="Lambert C."/>
            <person name="Till R."/>
            <person name="Milner D.S."/>
            <person name="Basford S.M."/>
            <person name="Capeness M.J."/>
            <person name="Fenton A.K."/>
            <person name="Atterbury R.J."/>
            <person name="Harris M.A."/>
            <person name="Sockett R.E."/>
        </authorList>
    </citation>
    <scope>NUCLEOTIDE SEQUENCE [LARGE SCALE GENOMIC DNA]</scope>
    <source>
        <strain evidence="1 2">Tiberius</strain>
    </source>
</reference>
<dbReference type="PATRIC" id="fig|1069642.3.peg.1312"/>
<evidence type="ECO:0000313" key="1">
    <source>
        <dbReference type="EMBL" id="AFY01028.1"/>
    </source>
</evidence>